<comment type="caution">
    <text evidence="1">The sequence shown here is derived from an EMBL/GenBank/DDBJ whole genome shotgun (WGS) entry which is preliminary data.</text>
</comment>
<organism evidence="1 2">
    <name type="scientific">Bosea vaviloviae</name>
    <dbReference type="NCBI Taxonomy" id="1526658"/>
    <lineage>
        <taxon>Bacteria</taxon>
        <taxon>Pseudomonadati</taxon>
        <taxon>Pseudomonadota</taxon>
        <taxon>Alphaproteobacteria</taxon>
        <taxon>Hyphomicrobiales</taxon>
        <taxon>Boseaceae</taxon>
        <taxon>Bosea</taxon>
    </lineage>
</organism>
<accession>A0A0N0M7U3</accession>
<protein>
    <submittedName>
        <fullName evidence="1">Uncharacterized protein</fullName>
    </submittedName>
</protein>
<gene>
    <name evidence="1" type="ORF">AE618_24995</name>
</gene>
<dbReference type="EMBL" id="LGSZ01000080">
    <property type="protein sequence ID" value="KPH75034.1"/>
    <property type="molecule type" value="Genomic_DNA"/>
</dbReference>
<evidence type="ECO:0000313" key="2">
    <source>
        <dbReference type="Proteomes" id="UP000037822"/>
    </source>
</evidence>
<sequence>MRRDVEATIRSKASESRIVDVHATVEEIRLRHAVPEIRIADMAVIVARLAAQYGCAVELGGQCAEPDSKPAA</sequence>
<proteinExistence type="predicted"/>
<dbReference type="Proteomes" id="UP000037822">
    <property type="component" value="Unassembled WGS sequence"/>
</dbReference>
<dbReference type="PATRIC" id="fig|1526658.3.peg.2394"/>
<reference evidence="1 2" key="1">
    <citation type="submission" date="2015-07" db="EMBL/GenBank/DDBJ databases">
        <title>Whole genome sequencing of Bosea vaviloviae isolated from cave pool.</title>
        <authorList>
            <person name="Tan N.E.H."/>
            <person name="Lee Y.P."/>
            <person name="Gan H.M."/>
            <person name="Barton H."/>
            <person name="Savka M.A."/>
        </authorList>
    </citation>
    <scope>NUCLEOTIDE SEQUENCE [LARGE SCALE GENOMIC DNA]</scope>
    <source>
        <strain evidence="1 2">SD260</strain>
    </source>
</reference>
<name>A0A0N0M7U3_9HYPH</name>
<keyword evidence="2" id="KW-1185">Reference proteome</keyword>
<dbReference type="AlphaFoldDB" id="A0A0N0M7U3"/>
<evidence type="ECO:0000313" key="1">
    <source>
        <dbReference type="EMBL" id="KPH75034.1"/>
    </source>
</evidence>